<evidence type="ECO:0000256" key="4">
    <source>
        <dbReference type="ARBA" id="ARBA00022737"/>
    </source>
</evidence>
<dbReference type="SMART" id="SM00058">
    <property type="entry name" value="FN1"/>
    <property type="match status" value="12"/>
</dbReference>
<dbReference type="InterPro" id="IPR050991">
    <property type="entry name" value="ECM_Regulatory_Proteins"/>
</dbReference>
<dbReference type="SUPFAM" id="SSF49265">
    <property type="entry name" value="Fibronectin type III"/>
    <property type="match status" value="21"/>
</dbReference>
<feature type="disulfide bond" evidence="9">
    <location>
        <begin position="370"/>
        <end position="397"/>
    </location>
</feature>
<protein>
    <recommendedName>
        <fullName evidence="1">Fibronectin</fullName>
    </recommendedName>
</protein>
<feature type="domain" description="Fibronectin type-III" evidence="12">
    <location>
        <begin position="2671"/>
        <end position="2762"/>
    </location>
</feature>
<keyword evidence="11" id="KW-0732">Signal</keyword>
<evidence type="ECO:0000313" key="16">
    <source>
        <dbReference type="RefSeq" id="XP_026128054.1"/>
    </source>
</evidence>
<feature type="domain" description="Fibronectin type-III" evidence="12">
    <location>
        <begin position="907"/>
        <end position="998"/>
    </location>
</feature>
<dbReference type="PROSITE" id="PS51091">
    <property type="entry name" value="FN1_2"/>
    <property type="match status" value="11"/>
</dbReference>
<evidence type="ECO:0000256" key="2">
    <source>
        <dbReference type="ARBA" id="ARBA00022486"/>
    </source>
</evidence>
<dbReference type="PROSITE" id="PS51092">
    <property type="entry name" value="FN2_2"/>
    <property type="match status" value="2"/>
</dbReference>
<dbReference type="Gene3D" id="2.10.70.10">
    <property type="entry name" value="Complement Module, domain 1"/>
    <property type="match status" value="12"/>
</dbReference>
<keyword evidence="8" id="KW-0325">Glycoprotein</keyword>
<feature type="domain" description="Fibronectin type-III" evidence="12">
    <location>
        <begin position="2232"/>
        <end position="2318"/>
    </location>
</feature>
<feature type="domain" description="Fibronectin type-I" evidence="13">
    <location>
        <begin position="88"/>
        <end position="131"/>
    </location>
</feature>
<evidence type="ECO:0000259" key="13">
    <source>
        <dbReference type="PROSITE" id="PS51091"/>
    </source>
</evidence>
<organism evidence="15 16">
    <name type="scientific">Carassius auratus</name>
    <name type="common">Goldfish</name>
    <dbReference type="NCBI Taxonomy" id="7957"/>
    <lineage>
        <taxon>Eukaryota</taxon>
        <taxon>Metazoa</taxon>
        <taxon>Chordata</taxon>
        <taxon>Craniata</taxon>
        <taxon>Vertebrata</taxon>
        <taxon>Euteleostomi</taxon>
        <taxon>Actinopterygii</taxon>
        <taxon>Neopterygii</taxon>
        <taxon>Teleostei</taxon>
        <taxon>Ostariophysi</taxon>
        <taxon>Cypriniformes</taxon>
        <taxon>Cyprinidae</taxon>
        <taxon>Cyprininae</taxon>
        <taxon>Carassius</taxon>
    </lineage>
</organism>
<dbReference type="FunFam" id="2.10.70.10:FF:000004">
    <property type="entry name" value="Fibronectin 1"/>
    <property type="match status" value="1"/>
</dbReference>
<evidence type="ECO:0000259" key="12">
    <source>
        <dbReference type="PROSITE" id="PS50853"/>
    </source>
</evidence>
<dbReference type="FunFam" id="2.10.10.10:FF:000001">
    <property type="entry name" value="Fibronectin 1a isoform 1"/>
    <property type="match status" value="2"/>
</dbReference>
<dbReference type="PANTHER" id="PTHR46708">
    <property type="entry name" value="TENASCIN"/>
    <property type="match status" value="1"/>
</dbReference>
<keyword evidence="2" id="KW-0011">Acute phase</keyword>
<keyword evidence="7 9" id="KW-1015">Disulfide bond</keyword>
<keyword evidence="15" id="KW-1185">Reference proteome</keyword>
<feature type="domain" description="Fibronectin type-III" evidence="12">
    <location>
        <begin position="2144"/>
        <end position="2231"/>
    </location>
</feature>
<dbReference type="Pfam" id="PF00041">
    <property type="entry name" value="fn3"/>
    <property type="match status" value="33"/>
</dbReference>
<dbReference type="FunFam" id="2.10.70.10:FF:000006">
    <property type="entry name" value="Fibronectin 1"/>
    <property type="match status" value="2"/>
</dbReference>
<feature type="domain" description="Fibronectin type-I" evidence="13">
    <location>
        <begin position="222"/>
        <end position="266"/>
    </location>
</feature>
<feature type="domain" description="Fibronectin type-III" evidence="12">
    <location>
        <begin position="1088"/>
        <end position="1174"/>
    </location>
</feature>
<dbReference type="PANTHER" id="PTHR46708:SF4">
    <property type="entry name" value="FIBRONECTIN"/>
    <property type="match status" value="1"/>
</dbReference>
<feature type="domain" description="Fibronectin type-II" evidence="14">
    <location>
        <begin position="411"/>
        <end position="459"/>
    </location>
</feature>
<feature type="disulfide bond" evidence="9">
    <location>
        <begin position="430"/>
        <end position="457"/>
    </location>
</feature>
<feature type="domain" description="Fibronectin type-III" evidence="12">
    <location>
        <begin position="1175"/>
        <end position="1263"/>
    </location>
</feature>
<dbReference type="GO" id="GO:0008360">
    <property type="term" value="P:regulation of cell shape"/>
    <property type="evidence" value="ECO:0007669"/>
    <property type="project" value="UniProtKB-KW"/>
</dbReference>
<dbReference type="Pfam" id="PF00040">
    <property type="entry name" value="fn2"/>
    <property type="match status" value="2"/>
</dbReference>
<feature type="domain" description="Fibronectin type-III" evidence="12">
    <location>
        <begin position="1352"/>
        <end position="1438"/>
    </location>
</feature>
<feature type="domain" description="Fibronectin type-I" evidence="13">
    <location>
        <begin position="464"/>
        <end position="508"/>
    </location>
</feature>
<keyword evidence="3" id="KW-0358">Heparin-binding</keyword>
<feature type="disulfide bond" evidence="9">
    <location>
        <begin position="356"/>
        <end position="382"/>
    </location>
</feature>
<evidence type="ECO:0000256" key="1">
    <source>
        <dbReference type="ARBA" id="ARBA00020368"/>
    </source>
</evidence>
<feature type="domain" description="Fibronectin type-III" evidence="12">
    <location>
        <begin position="2950"/>
        <end position="3037"/>
    </location>
</feature>
<dbReference type="GO" id="GO:0005178">
    <property type="term" value="F:integrin binding"/>
    <property type="evidence" value="ECO:0007669"/>
    <property type="project" value="TreeGrafter"/>
</dbReference>
<dbReference type="GeneID" id="113108876"/>
<dbReference type="SUPFAM" id="SSF57603">
    <property type="entry name" value="FnI-like domain"/>
    <property type="match status" value="12"/>
</dbReference>
<feature type="domain" description="Fibronectin type-III" evidence="12">
    <location>
        <begin position="1439"/>
        <end position="1527"/>
    </location>
</feature>
<dbReference type="FunFam" id="2.60.40.10:FF:000099">
    <property type="entry name" value="Fibronectin 1"/>
    <property type="match status" value="11"/>
</dbReference>
<dbReference type="GO" id="GO:0007399">
    <property type="term" value="P:nervous system development"/>
    <property type="evidence" value="ECO:0007669"/>
    <property type="project" value="TreeGrafter"/>
</dbReference>
<feature type="domain" description="Fibronectin type-I" evidence="13">
    <location>
        <begin position="44"/>
        <end position="83"/>
    </location>
</feature>
<feature type="domain" description="Fibronectin type-III" evidence="12">
    <location>
        <begin position="1792"/>
        <end position="1878"/>
    </location>
</feature>
<keyword evidence="6" id="KW-0133">Cell shape</keyword>
<evidence type="ECO:0000256" key="3">
    <source>
        <dbReference type="ARBA" id="ARBA00022674"/>
    </source>
</evidence>
<feature type="domain" description="Fibronectin type-III" evidence="12">
    <location>
        <begin position="1703"/>
        <end position="1791"/>
    </location>
</feature>
<dbReference type="InterPro" id="IPR000562">
    <property type="entry name" value="FN_type2_dom"/>
</dbReference>
<proteinExistence type="predicted"/>
<feature type="domain" description="Fibronectin type-I" evidence="13">
    <location>
        <begin position="3833"/>
        <end position="3875"/>
    </location>
</feature>
<feature type="domain" description="Fibronectin type-III" evidence="12">
    <location>
        <begin position="2764"/>
        <end position="2854"/>
    </location>
</feature>
<gene>
    <name evidence="16" type="primary">LOC113108876</name>
</gene>
<feature type="domain" description="Fibronectin type-III" evidence="12">
    <location>
        <begin position="715"/>
        <end position="808"/>
    </location>
</feature>
<feature type="domain" description="Fibronectin type-III" evidence="12">
    <location>
        <begin position="1264"/>
        <end position="1351"/>
    </location>
</feature>
<feature type="domain" description="Fibronectin type-III" evidence="12">
    <location>
        <begin position="2495"/>
        <end position="2583"/>
    </location>
</feature>
<feature type="domain" description="Fibronectin type-III" evidence="12">
    <location>
        <begin position="3404"/>
        <end position="3494"/>
    </location>
</feature>
<dbReference type="GO" id="GO:0043394">
    <property type="term" value="F:proteoglycan binding"/>
    <property type="evidence" value="ECO:0007669"/>
    <property type="project" value="TreeGrafter"/>
</dbReference>
<feature type="domain" description="Fibronectin type-III" evidence="12">
    <location>
        <begin position="999"/>
        <end position="1087"/>
    </location>
</feature>
<dbReference type="Gene3D" id="2.20.25.10">
    <property type="match status" value="1"/>
</dbReference>
<dbReference type="Gene3D" id="2.60.40.10">
    <property type="entry name" value="Immunoglobulins"/>
    <property type="match status" value="34"/>
</dbReference>
<dbReference type="FunFam" id="2.60.40.10:FF:000336">
    <property type="entry name" value="fibronectin isoform X1"/>
    <property type="match status" value="1"/>
</dbReference>
<evidence type="ECO:0000256" key="11">
    <source>
        <dbReference type="SAM" id="SignalP"/>
    </source>
</evidence>
<dbReference type="PROSITE" id="PS01253">
    <property type="entry name" value="FN1_1"/>
    <property type="match status" value="4"/>
</dbReference>
<feature type="domain" description="Fibronectin type-I" evidence="13">
    <location>
        <begin position="3877"/>
        <end position="3917"/>
    </location>
</feature>
<reference evidence="16" key="1">
    <citation type="submission" date="2025-08" db="UniProtKB">
        <authorList>
            <consortium name="RefSeq"/>
        </authorList>
    </citation>
    <scope>IDENTIFICATION</scope>
    <source>
        <strain evidence="16">Wakin</strain>
        <tissue evidence="16">Muscle</tissue>
    </source>
</reference>
<dbReference type="RefSeq" id="XP_026128054.1">
    <property type="nucleotide sequence ID" value="XM_026272269.1"/>
</dbReference>
<evidence type="ECO:0000259" key="14">
    <source>
        <dbReference type="PROSITE" id="PS51092"/>
    </source>
</evidence>
<dbReference type="CDD" id="cd00061">
    <property type="entry name" value="FN1"/>
    <property type="match status" value="11"/>
</dbReference>
<dbReference type="PROSITE" id="PS50853">
    <property type="entry name" value="FN3"/>
    <property type="match status" value="33"/>
</dbReference>
<feature type="signal peptide" evidence="11">
    <location>
        <begin position="1"/>
        <end position="21"/>
    </location>
</feature>
<feature type="domain" description="Fibronectin type-III" evidence="12">
    <location>
        <begin position="2584"/>
        <end position="2670"/>
    </location>
</feature>
<sequence length="3971" mass="433371">MTSGPLGTALAVALLACTVQCMPKATGKHRRQVLEHSVSSVSQDGCVESGKHYGVGEQWERSYLGNTLLCTCHGVSGIKCKSKPDAEETCYDKINARSYRVGETYERPKDGMIWDCTCIGSSRGKISCTIGNRCHEGGHSYKIGDTWKRPHDTGDYMLECVCLGNGKGEWTCKPVSERCFDDAAGTSYMVGETWEKPYQGWMMVDCTCLGEGNGRITCTSRNRCNDQDKRTSYRIGDTWSKTDSLGHVVQCLCTGNGRGEWKCERHASLHTTGLGTGSRVVTNIQPAVHQPQAVPEHPTQGSCLTDTGVSYGLGMRWIKTQGSKQMLCTCLGNGVSCDESESQSQVYGGSSGGLPCVFPFVFMGKTFYSCTSEGRSDGQLWCSTSADFEKDYKYSFCTSNNVMVTTRGGNSNGALCHFPFLYNGRNYTDCTAEGRRDGMKWCGTTYNFDREQRFGFCPMAAHEEVCTIGEGVMYRVGDQWDRRHDVLGHMMRCTCMGNGRGEWSCMAYSQLKDQCTVDNLTYEVNQTFTKLHNEGYMMNCTCFGEGRGRWKCDAIDQCQEPETRVYYQIGDSWDKLIQGIHYRCYCYGNGLGEMSCEPQQTFHGGNRPVQVIISESGNQPNSHPIQWNAPASEHITQYILKWRPKNTHIRWMEVTIPGHLNSYTIAGLKPGVTYEGQLISILRFGRRETTRFDFSTVHGSLTPSEGETTPPPPMVDTSESVTEITSSSFVISWVSASDTVSGFRVEYELNEEGGQTGQPMILDLPHSATSVNISELLPGRKYTVNVYEVTGGGKPNLILTTSQTTAPDAPSEHEVKDVGESSIIISWSKPVAPITAYRVVYTPSEEGSSGSTELNLPNTATSVTLGDLRPGLPYNISIYSVEENMESEPIFIQVTTAGEPLAEEVPSPTDLQFFEVSDSKIIITWTGPSTVVSGYRVSVGEVGPDGLVERVLPFPVTPNAYAEITNLQPGTLYRFFIYALKSGEESKPLVGEQATKPDPPTDIDFTNVTEDSAVIIWSAPRAQVTGYRLFLTVQGSNPKQLRIPGRTSQYTLIDLQPDTEYTVTLHAEKGNVLSEGSIASFTTLQPMGIAPHFSTDVTDTSIIVSWTPVPKIGYKLTVRPSQGGEAPRDTISESGSVHISGLTPGVEYTYSVQPVINGHEQGNPIIRHVVTQPDPPTDIDFTNVTEDSAVIIWSAPRAQVTGYRLFLTVQGSNPKQLRIPGRTSQYTLIDLQPDTEYTVTLHAEKGNVLSEGSIASFTTLQPIGIAPDFSTDVTDTSIIVSWTPVPKIGYKLTVRPSQGGEAPRDTISESGSVHISGLTPGVEYTYSVQPVINGHEQGSPIIRRVVTLQPMGIAPDFSTDVTDTSIIVSWTPVPKIGYKLTVRPSQGGEAPRDTISESGSVHISGLTPGVEYTYSVQPVINGHEQGNPIIRRVVTQPDPPTDIDFTNVTEDSAVIIWSAPRAQVTGYRLFLTVQGSNPKQLHIPGRTSQYTLIDLQPDTEYTVTLHAEKGNVLSEGSIASFTTFPQMGIAPHFSTDVTDTDIIVSWTPVPKIGFKLTVRPSQGGEAPRDTISESGSVHISGLTPGVEYTYSVQPVINGHEQGNPIIRRVVTQPDPPADIDFTNVTEDSAVIIWSTPRAQVTGYRLFLTVEGSNPKQLRIPGRMSQYTLINLQPDTEYTATLHAEKGNVLSVGLIASFTTLQQMGIAPHFSTDVTDTSIIVSWTPVPKIGYKLTVRPSQGGEAPRDTISESGSVHISGLTPGVEYTYSVQPVINGHEQGSPIIRRVVTLQPMGNAPDFSTDVTDTSIIVSWTPVPKIGYKLTVRPSQGGEAPRDTISESGSVHISGLTPGVEYTYSVQPVINGHEDGNPIIRRVVTQPDPPTDIDFTNVTEDSAVIIWSAPRAQVTGYRLFLTVQGSNPKQLRIPGRTSQYTLINLQPDTEYTVTLHAEKGNVLSEGSIASFTTLQPMGKAPDFSTDVTDTSIIVSWTPVPKIGYKLTVRPSQGGEAPRDTISESGSVHISGLTPGVEYTYSVQPVINGHEDGNPIIRRVVTQPDPPTDIDFTNVTEDSAVIIWSTPRAQVTGYRLFLTVQGSNPEQLRIPGRMSQYTLINLQPDTEYTATLHAEKGNVLSEGSIASFTTLQPMGNAPHFSTDVTDTSIIVSWTPVPKIGYKLTVRPSQGGEAPRDTISESGSVHISGLTPGVEYTYSVQPVINGHEHGNPIIRRVVTLQPMGNAPDFSTDVTDTSIIVSWTPVPKIGYKLTVRPSQGGEAPRDTISESGSVHISGLTPGVEYTYSVQPVINGHEHGNPIIRRVVTQPDPPTDIDFTNVTEDSAVIIWSAPRAQVTGYRLFLTVQGSNPKQLRIPGRTSQYTLINLQPDTEYTVTLHAEKGNVLSEGSIASFTTLQPMGIAPDFSTDVTDTAIIVSWTPVPKIGYKLTVRPSQGGEAPRDTISESGSVHISGLTPGVEYTYSVQPVINGHEQGNPIIRHVVTQPDPPTDIDFTHVTEDSAVIIWSAPRAQVTGYRLFLTVQGSNPKQLRIPGRMSQYTLINLQPDTEYTVTLHAEKGNVLSEGSIASFTTLQPLGIAPHFSTDVKDTSIIVSWTPVPKIGYKLTVRPSQGGEAPRDTISESGSVHISGLTPGVEYTYSVQPVINGHEHGNPIIRRVVTPLSPPTDLNLQSNPNTGELMVQWNDAKIPDITGHRVTCTPTKGQQGNSIEEFVKAGQNSCTLENLSPGVEYNVSVFTVKDDMESVPVSTTLTPDVPKITDLSFINITDSTIGLSWSPLNHTAVTGYRITVLAAGDSVPIFVEFVEPTSGVYTVHGLEPGIDYDITVTTVTENGESEPITITQQTAVPAPSGLSFGEVTADTMLVTWKAPHVPKSSDIKRYIIHYHPIDDDDDTIERTVDGKTNYIVLRHLVPNTEYMVRVICVYEERESSPAVGTQRTVLDAPVGLQFSDVGTNSFTVRWQAPQAVISGYRIRYQKTSGGRAKDERLPPSRSHFTLTGLTQETEYRISVYAVSGSRESLPVTGTQSTISDAPTDLEVISSTPTSITVRWDAPSVTVRYYRITHGESGSIDAPQEFTVPGSQSTATIDGLRPGTDYTITVYAVTGRGDSPASSTPIHVIHRTDIESPSGMQVTDVKDNTITVRWSPAVGPISGYRVTGKPLNGQGPTFSEVVAPDQTEMTFSGLMPTAEYTVSVYALGQDGESPPLVENVVTTVDKPKDLSFTDVDSTSMRISWESPDGVVSSYRVLYYSPEEGERELFPAPRGEDESAVLHGLRPGTEYTVKVIALHDRTPSTPLVGTQTTAIPGPTSLHFSQVGPTSFTVSWSSSDVRLTGYRVAITPKSKNGPTKEDNISPDSKEFHATGLMPGTNYEVEVYGVKNSLTSRRVKGEISTPDNISPPRRVRISNVKDSSITLTWRSKTEAISGFLVEATPTIRGHNPIQRTIEPDSRTYTITGLEPGTLYKINLYTLNGSSRSEPFTLTAATAKPVISPPTNLHFTSLTPSSISFTWERSRSTVTGYYVTYEEAGDIPKELTPRPQAGRTFASISGLKPGTEYVIKIVALNNAQRSIPLIGKAKTQLEIHQLTSQFPEPSRPRQDILDVPEDNHVHMVGPNRLDTLGQQGKHIYTEYQSYNLGNKAQQLHPPSHREPLVYIPLPGADGQRVPVVQVSGGPEPGFPFAGLYNETNLPQEAQTQTTIMWQPVPHTSEYVVSCNPITEISEKILQMRLPGTSTSATLIGLTSGASYNVLVESVSGDQKQKVLEDVVTVGNSVPGAGVVPTGRDVCYDTFTATYHEVDEEWERMSETGFKLWCKCLGLGSGHFRCDSSKWCHDNGHNYRIGEKWDRRAENGHMMSCTCLGSGKGEFKCEPHESTCYDEGKLYQVGNQWQKEYLGAICTCTCYGGQQGWRCENCRRPGVEVDADLVQPPVRSDAYDRYRENALRKLNIQCPIECLRPDLLADAQSPLE</sequence>
<accession>A0A6P6Q374</accession>
<dbReference type="SUPFAM" id="SSF57440">
    <property type="entry name" value="Kringle-like"/>
    <property type="match status" value="2"/>
</dbReference>
<dbReference type="GO" id="GO:0007507">
    <property type="term" value="P:heart development"/>
    <property type="evidence" value="ECO:0007669"/>
    <property type="project" value="TreeGrafter"/>
</dbReference>
<evidence type="ECO:0000256" key="10">
    <source>
        <dbReference type="SAM" id="MobiDB-lite"/>
    </source>
</evidence>
<dbReference type="PROSITE" id="PS00023">
    <property type="entry name" value="FN2_1"/>
    <property type="match status" value="1"/>
</dbReference>
<feature type="domain" description="Fibronectin type-I" evidence="13">
    <location>
        <begin position="132"/>
        <end position="175"/>
    </location>
</feature>
<feature type="domain" description="Fibronectin type-III" evidence="12">
    <location>
        <begin position="809"/>
        <end position="900"/>
    </location>
</feature>
<feature type="chain" id="PRO_5027717036" description="Fibronectin" evidence="11">
    <location>
        <begin position="22"/>
        <end position="3971"/>
    </location>
</feature>
<keyword evidence="4" id="KW-0677">Repeat</keyword>
<feature type="domain" description="Fibronectin type-III" evidence="12">
    <location>
        <begin position="1879"/>
        <end position="1967"/>
    </location>
</feature>
<evidence type="ECO:0000256" key="8">
    <source>
        <dbReference type="ARBA" id="ARBA00023180"/>
    </source>
</evidence>
<feature type="domain" description="Fibronectin type-I" evidence="13">
    <location>
        <begin position="513"/>
        <end position="555"/>
    </location>
</feature>
<feature type="domain" description="Fibronectin type-III" evidence="12">
    <location>
        <begin position="1968"/>
        <end position="2054"/>
    </location>
</feature>
<dbReference type="GO" id="GO:0005201">
    <property type="term" value="F:extracellular matrix structural constituent"/>
    <property type="evidence" value="ECO:0007669"/>
    <property type="project" value="TreeGrafter"/>
</dbReference>
<dbReference type="GO" id="GO:0008201">
    <property type="term" value="F:heparin binding"/>
    <property type="evidence" value="ECO:0007669"/>
    <property type="project" value="UniProtKB-KW"/>
</dbReference>
<evidence type="ECO:0000256" key="5">
    <source>
        <dbReference type="ARBA" id="ARBA00022889"/>
    </source>
</evidence>
<evidence type="ECO:0000256" key="9">
    <source>
        <dbReference type="PROSITE-ProRule" id="PRU00479"/>
    </source>
</evidence>
<dbReference type="FunFam" id="2.10.70.10:FF:000007">
    <property type="entry name" value="Fibronectin 1"/>
    <property type="match status" value="1"/>
</dbReference>
<dbReference type="InterPro" id="IPR013806">
    <property type="entry name" value="Kringle-like"/>
</dbReference>
<keyword evidence="5" id="KW-0130">Cell adhesion</keyword>
<feature type="region of interest" description="Disordered" evidence="10">
    <location>
        <begin position="697"/>
        <end position="718"/>
    </location>
</feature>
<feature type="domain" description="Fibronectin type-III" evidence="12">
    <location>
        <begin position="3223"/>
        <end position="3311"/>
    </location>
</feature>
<feature type="domain" description="Fibronectin type-III" evidence="12">
    <location>
        <begin position="2408"/>
        <end position="2494"/>
    </location>
</feature>
<evidence type="ECO:0000256" key="6">
    <source>
        <dbReference type="ARBA" id="ARBA00022960"/>
    </source>
</evidence>
<feature type="domain" description="Fibronectin type-III" evidence="12">
    <location>
        <begin position="2319"/>
        <end position="2407"/>
    </location>
</feature>
<dbReference type="CDD" id="cd00063">
    <property type="entry name" value="FN3"/>
    <property type="match status" value="33"/>
</dbReference>
<dbReference type="SMART" id="SM00060">
    <property type="entry name" value="FN3"/>
    <property type="match status" value="34"/>
</dbReference>
<feature type="domain" description="Fibronectin type-III" evidence="12">
    <location>
        <begin position="3312"/>
        <end position="3401"/>
    </location>
</feature>
<dbReference type="GO" id="GO:0005615">
    <property type="term" value="C:extracellular space"/>
    <property type="evidence" value="ECO:0007669"/>
    <property type="project" value="UniProtKB-ARBA"/>
</dbReference>
<feature type="domain" description="Fibronectin type-III" evidence="12">
    <location>
        <begin position="2055"/>
        <end position="2143"/>
    </location>
</feature>
<dbReference type="Proteomes" id="UP000515129">
    <property type="component" value="Chromosome 9"/>
</dbReference>
<feature type="domain" description="Fibronectin type-I" evidence="13">
    <location>
        <begin position="556"/>
        <end position="599"/>
    </location>
</feature>
<dbReference type="InterPro" id="IPR013783">
    <property type="entry name" value="Ig-like_fold"/>
</dbReference>
<feature type="domain" description="Fibronectin type-III" evidence="12">
    <location>
        <begin position="607"/>
        <end position="712"/>
    </location>
</feature>
<dbReference type="InterPro" id="IPR036116">
    <property type="entry name" value="FN3_sf"/>
</dbReference>
<dbReference type="GO" id="GO:0007160">
    <property type="term" value="P:cell-matrix adhesion"/>
    <property type="evidence" value="ECO:0007669"/>
    <property type="project" value="TreeGrafter"/>
</dbReference>
<dbReference type="GO" id="GO:0007044">
    <property type="term" value="P:cell-substrate junction assembly"/>
    <property type="evidence" value="ECO:0007669"/>
    <property type="project" value="TreeGrafter"/>
</dbReference>
<dbReference type="InterPro" id="IPR036943">
    <property type="entry name" value="FN_type2_sf"/>
</dbReference>
<feature type="domain" description="Fibronectin type-III" evidence="12">
    <location>
        <begin position="3132"/>
        <end position="3222"/>
    </location>
</feature>
<dbReference type="SMART" id="SM00059">
    <property type="entry name" value="FN2"/>
    <property type="match status" value="2"/>
</dbReference>
<feature type="domain" description="Fibronectin type-III" evidence="12">
    <location>
        <begin position="2855"/>
        <end position="2949"/>
    </location>
</feature>
<dbReference type="GO" id="GO:0006953">
    <property type="term" value="P:acute-phase response"/>
    <property type="evidence" value="ECO:0007669"/>
    <property type="project" value="UniProtKB-KW"/>
</dbReference>
<dbReference type="FunFam" id="2.60.40.10:FF:000227">
    <property type="entry name" value="Fibronectin isoform X1"/>
    <property type="match status" value="1"/>
</dbReference>
<feature type="domain" description="Fibronectin type-III" evidence="12">
    <location>
        <begin position="3497"/>
        <end position="3587"/>
    </location>
</feature>
<dbReference type="Pfam" id="PF00039">
    <property type="entry name" value="fn1"/>
    <property type="match status" value="10"/>
</dbReference>
<feature type="domain" description="Fibronectin type-I" evidence="13">
    <location>
        <begin position="177"/>
        <end position="221"/>
    </location>
</feature>
<feature type="disulfide bond" evidence="9">
    <location>
        <begin position="416"/>
        <end position="442"/>
    </location>
</feature>
<feature type="domain" description="Fibronectin type-III" evidence="12">
    <location>
        <begin position="1615"/>
        <end position="1702"/>
    </location>
</feature>
<evidence type="ECO:0000313" key="15">
    <source>
        <dbReference type="Proteomes" id="UP000515129"/>
    </source>
</evidence>
<dbReference type="CDD" id="cd00062">
    <property type="entry name" value="FN2"/>
    <property type="match status" value="2"/>
</dbReference>
<feature type="domain" description="Fibronectin type-III" evidence="12">
    <location>
        <begin position="3038"/>
        <end position="3128"/>
    </location>
</feature>
<evidence type="ECO:0000256" key="7">
    <source>
        <dbReference type="ARBA" id="ARBA00023157"/>
    </source>
</evidence>
<name>A0A6P6Q374_CARAU</name>
<feature type="domain" description="Fibronectin type-I" evidence="13">
    <location>
        <begin position="3788"/>
        <end position="3832"/>
    </location>
</feature>
<dbReference type="InterPro" id="IPR003961">
    <property type="entry name" value="FN3_dom"/>
</dbReference>
<feature type="domain" description="Fibronectin type-II" evidence="14">
    <location>
        <begin position="351"/>
        <end position="399"/>
    </location>
</feature>
<dbReference type="Gene3D" id="2.10.10.10">
    <property type="entry name" value="Fibronectin, type II, collagen-binding"/>
    <property type="match status" value="2"/>
</dbReference>
<dbReference type="InterPro" id="IPR000083">
    <property type="entry name" value="Fibronectin_type1"/>
</dbReference>
<dbReference type="PRINTS" id="PR00013">
    <property type="entry name" value="FNTYPEII"/>
</dbReference>
<feature type="domain" description="Fibronectin type-III" evidence="12">
    <location>
        <begin position="1528"/>
        <end position="1614"/>
    </location>
</feature>
<dbReference type="FunFam" id="2.10.70.10:FF:000018">
    <property type="entry name" value="Fibronectin 1"/>
    <property type="match status" value="2"/>
</dbReference>